<dbReference type="AlphaFoldDB" id="A0A1G9B485"/>
<dbReference type="InterPro" id="IPR036410">
    <property type="entry name" value="HSP_DnaJ_Cys-rich_dom_sf"/>
</dbReference>
<sequence>MDLIITLVVVVVALFYFSGRRHPLMKCPTCKGSGVLYSGVLSHRYRPCPRCGRKGEINAW</sequence>
<gene>
    <name evidence="1" type="ORF">SAMN05421874_10713</name>
</gene>
<dbReference type="OrthoDB" id="3540941at2"/>
<keyword evidence="2" id="KW-1185">Reference proteome</keyword>
<reference evidence="1 2" key="1">
    <citation type="submission" date="2016-10" db="EMBL/GenBank/DDBJ databases">
        <authorList>
            <person name="de Groot N.N."/>
        </authorList>
    </citation>
    <scope>NUCLEOTIDE SEQUENCE [LARGE SCALE GENOMIC DNA]</scope>
    <source>
        <strain evidence="1 2">CGMCC 4.5681</strain>
    </source>
</reference>
<dbReference type="Proteomes" id="UP000198683">
    <property type="component" value="Unassembled WGS sequence"/>
</dbReference>
<dbReference type="SUPFAM" id="SSF57938">
    <property type="entry name" value="DnaJ/Hsp40 cysteine-rich domain"/>
    <property type="match status" value="1"/>
</dbReference>
<accession>A0A1G9B485</accession>
<proteinExistence type="predicted"/>
<evidence type="ECO:0000313" key="2">
    <source>
        <dbReference type="Proteomes" id="UP000198683"/>
    </source>
</evidence>
<evidence type="ECO:0000313" key="1">
    <source>
        <dbReference type="EMBL" id="SDK34341.1"/>
    </source>
</evidence>
<dbReference type="EMBL" id="FNFB01000007">
    <property type="protein sequence ID" value="SDK34341.1"/>
    <property type="molecule type" value="Genomic_DNA"/>
</dbReference>
<organism evidence="1 2">
    <name type="scientific">Nonomuraea maritima</name>
    <dbReference type="NCBI Taxonomy" id="683260"/>
    <lineage>
        <taxon>Bacteria</taxon>
        <taxon>Bacillati</taxon>
        <taxon>Actinomycetota</taxon>
        <taxon>Actinomycetes</taxon>
        <taxon>Streptosporangiales</taxon>
        <taxon>Streptosporangiaceae</taxon>
        <taxon>Nonomuraea</taxon>
    </lineage>
</organism>
<dbReference type="RefSeq" id="WP_090763989.1">
    <property type="nucleotide sequence ID" value="NZ_FNFB01000007.1"/>
</dbReference>
<name>A0A1G9B485_9ACTN</name>
<protein>
    <submittedName>
        <fullName evidence="1">Uncharacterized protein</fullName>
    </submittedName>
</protein>